<dbReference type="STRING" id="42251.A0A2T6ZIY0"/>
<gene>
    <name evidence="1" type="ORF">B9Z19DRAFT_1067407</name>
</gene>
<evidence type="ECO:0000313" key="1">
    <source>
        <dbReference type="EMBL" id="PUU75455.1"/>
    </source>
</evidence>
<reference evidence="1 2" key="1">
    <citation type="submission" date="2017-04" db="EMBL/GenBank/DDBJ databases">
        <title>Draft genome sequence of Tuber borchii Vittad., a whitish edible truffle.</title>
        <authorList>
            <consortium name="DOE Joint Genome Institute"/>
            <person name="Murat C."/>
            <person name="Kuo A."/>
            <person name="Barry K.W."/>
            <person name="Clum A."/>
            <person name="Dockter R.B."/>
            <person name="Fauchery L."/>
            <person name="Iotti M."/>
            <person name="Kohler A."/>
            <person name="Labutti K."/>
            <person name="Lindquist E.A."/>
            <person name="Lipzen A."/>
            <person name="Ohm R.A."/>
            <person name="Wang M."/>
            <person name="Grigoriev I.V."/>
            <person name="Zambonelli A."/>
            <person name="Martin F.M."/>
        </authorList>
    </citation>
    <scope>NUCLEOTIDE SEQUENCE [LARGE SCALE GENOMIC DNA]</scope>
    <source>
        <strain evidence="1 2">Tbo3840</strain>
    </source>
</reference>
<dbReference type="Proteomes" id="UP000244722">
    <property type="component" value="Unassembled WGS sequence"/>
</dbReference>
<proteinExistence type="predicted"/>
<keyword evidence="2" id="KW-1185">Reference proteome</keyword>
<comment type="caution">
    <text evidence="1">The sequence shown here is derived from an EMBL/GenBank/DDBJ whole genome shotgun (WGS) entry which is preliminary data.</text>
</comment>
<accession>A0A2T6ZIY0</accession>
<name>A0A2T6ZIY0_TUBBO</name>
<organism evidence="1 2">
    <name type="scientific">Tuber borchii</name>
    <name type="common">White truffle</name>
    <dbReference type="NCBI Taxonomy" id="42251"/>
    <lineage>
        <taxon>Eukaryota</taxon>
        <taxon>Fungi</taxon>
        <taxon>Dikarya</taxon>
        <taxon>Ascomycota</taxon>
        <taxon>Pezizomycotina</taxon>
        <taxon>Pezizomycetes</taxon>
        <taxon>Pezizales</taxon>
        <taxon>Tuberaceae</taxon>
        <taxon>Tuber</taxon>
    </lineage>
</organism>
<evidence type="ECO:0000313" key="2">
    <source>
        <dbReference type="Proteomes" id="UP000244722"/>
    </source>
</evidence>
<dbReference type="EMBL" id="NESQ01000230">
    <property type="protein sequence ID" value="PUU75455.1"/>
    <property type="molecule type" value="Genomic_DNA"/>
</dbReference>
<protein>
    <submittedName>
        <fullName evidence="1">Uncharacterized protein</fullName>
    </submittedName>
</protein>
<sequence>MATEILTTITQMLENHQPEVLIFEDLNPSVAVEILSTLQKPTFKTGLEPDLRGFRLHYSSHELFLKVVMPTWFHERPIMWLRTELGRWMDEGFLQFRHYKAINDGTSTFSNFVGVYTGSSKIPDVAWIPCIDHRLKVYPSVVLESGWAESAPRLWEDCNLWMTGTAGAVHVVILCKIFYPNSERKSVFPAPKPKDEGPGPYITVSELFSSSTPSGLTPTTRLPLSLEFLRDKLRTTFHEHGFLAA</sequence>
<dbReference type="AlphaFoldDB" id="A0A2T6ZIY0"/>
<dbReference type="OrthoDB" id="76567at2759"/>